<dbReference type="WBParaSite" id="GPUH_0002681101-mRNA-1">
    <property type="protein sequence ID" value="GPUH_0002681101-mRNA-1"/>
    <property type="gene ID" value="GPUH_0002681101"/>
</dbReference>
<dbReference type="AlphaFoldDB" id="A0A183F0P0"/>
<sequence>MIRAVICTNVTHRASIKALFHLSSDLCRSKGLWHGCADRLMTKNNQKKDEPKEFLPSAWMSRNEVKYSCVWF</sequence>
<name>A0A183F0P0_9BILA</name>
<organism evidence="3">
    <name type="scientific">Gongylonema pulchrum</name>
    <dbReference type="NCBI Taxonomy" id="637853"/>
    <lineage>
        <taxon>Eukaryota</taxon>
        <taxon>Metazoa</taxon>
        <taxon>Ecdysozoa</taxon>
        <taxon>Nematoda</taxon>
        <taxon>Chromadorea</taxon>
        <taxon>Rhabditida</taxon>
        <taxon>Spirurina</taxon>
        <taxon>Spiruromorpha</taxon>
        <taxon>Spiruroidea</taxon>
        <taxon>Gongylonematidae</taxon>
        <taxon>Gongylonema</taxon>
    </lineage>
</organism>
<dbReference type="EMBL" id="UYRT01114057">
    <property type="protein sequence ID" value="VDN49466.1"/>
    <property type="molecule type" value="Genomic_DNA"/>
</dbReference>
<gene>
    <name evidence="1" type="ORF">GPUH_LOCUS26781</name>
</gene>
<protein>
    <submittedName>
        <fullName evidence="3">Secreted protein</fullName>
    </submittedName>
</protein>
<keyword evidence="2" id="KW-1185">Reference proteome</keyword>
<reference evidence="3" key="1">
    <citation type="submission" date="2016-06" db="UniProtKB">
        <authorList>
            <consortium name="WormBaseParasite"/>
        </authorList>
    </citation>
    <scope>IDENTIFICATION</scope>
</reference>
<evidence type="ECO:0000313" key="2">
    <source>
        <dbReference type="Proteomes" id="UP000271098"/>
    </source>
</evidence>
<accession>A0A183F0P0</accession>
<proteinExistence type="predicted"/>
<evidence type="ECO:0000313" key="1">
    <source>
        <dbReference type="EMBL" id="VDN49466.1"/>
    </source>
</evidence>
<dbReference type="Proteomes" id="UP000271098">
    <property type="component" value="Unassembled WGS sequence"/>
</dbReference>
<reference evidence="1 2" key="2">
    <citation type="submission" date="2018-11" db="EMBL/GenBank/DDBJ databases">
        <authorList>
            <consortium name="Pathogen Informatics"/>
        </authorList>
    </citation>
    <scope>NUCLEOTIDE SEQUENCE [LARGE SCALE GENOMIC DNA]</scope>
</reference>
<evidence type="ECO:0000313" key="3">
    <source>
        <dbReference type="WBParaSite" id="GPUH_0002681101-mRNA-1"/>
    </source>
</evidence>